<dbReference type="SUPFAM" id="SSF48452">
    <property type="entry name" value="TPR-like"/>
    <property type="match status" value="4"/>
</dbReference>
<dbReference type="InterPro" id="IPR019734">
    <property type="entry name" value="TPR_rpt"/>
</dbReference>
<dbReference type="Gene3D" id="1.25.40.10">
    <property type="entry name" value="Tetratricopeptide repeat domain"/>
    <property type="match status" value="4"/>
</dbReference>
<dbReference type="Gene3D" id="3.40.50.300">
    <property type="entry name" value="P-loop containing nucleotide triphosphate hydrolases"/>
    <property type="match status" value="1"/>
</dbReference>
<dbReference type="Pfam" id="PF12862">
    <property type="entry name" value="ANAPC5"/>
    <property type="match status" value="2"/>
</dbReference>
<comment type="caution">
    <text evidence="2">The sequence shown here is derived from an EMBL/GenBank/DDBJ whole genome shotgun (WGS) entry which is preliminary data.</text>
</comment>
<dbReference type="PANTHER" id="PTHR19959:SF119">
    <property type="entry name" value="FUNGAL LIPASE-LIKE DOMAIN-CONTAINING PROTEIN"/>
    <property type="match status" value="1"/>
</dbReference>
<dbReference type="Proteomes" id="UP000598146">
    <property type="component" value="Unassembled WGS sequence"/>
</dbReference>
<feature type="domain" description="Anaphase-promoting complex subunit 5" evidence="1">
    <location>
        <begin position="943"/>
        <end position="979"/>
    </location>
</feature>
<gene>
    <name evidence="2" type="ORF">I4J89_37085</name>
</gene>
<proteinExistence type="predicted"/>
<dbReference type="InterPro" id="IPR011990">
    <property type="entry name" value="TPR-like_helical_dom_sf"/>
</dbReference>
<reference evidence="2" key="1">
    <citation type="submission" date="2020-11" db="EMBL/GenBank/DDBJ databases">
        <title>Isolation and identification of active actinomycetes.</title>
        <authorList>
            <person name="Sun X."/>
        </authorList>
    </citation>
    <scope>NUCLEOTIDE SEQUENCE</scope>
    <source>
        <strain evidence="2">NEAU-A11</strain>
    </source>
</reference>
<protein>
    <submittedName>
        <fullName evidence="2">Tetratricopeptide repeat protein</fullName>
    </submittedName>
</protein>
<dbReference type="PANTHER" id="PTHR19959">
    <property type="entry name" value="KINESIN LIGHT CHAIN"/>
    <property type="match status" value="1"/>
</dbReference>
<dbReference type="InterPro" id="IPR027417">
    <property type="entry name" value="P-loop_NTPase"/>
</dbReference>
<dbReference type="AlphaFoldDB" id="A0A931CFJ4"/>
<accession>A0A931CFJ4</accession>
<keyword evidence="3" id="KW-1185">Reference proteome</keyword>
<dbReference type="SMART" id="SM00028">
    <property type="entry name" value="TPR"/>
    <property type="match status" value="7"/>
</dbReference>
<evidence type="ECO:0000259" key="1">
    <source>
        <dbReference type="Pfam" id="PF12862"/>
    </source>
</evidence>
<feature type="domain" description="Anaphase-promoting complex subunit 5" evidence="1">
    <location>
        <begin position="673"/>
        <end position="707"/>
    </location>
</feature>
<name>A0A931CFJ4_9ACTN</name>
<organism evidence="2 3">
    <name type="scientific">Actinoplanes aureus</name>
    <dbReference type="NCBI Taxonomy" id="2792083"/>
    <lineage>
        <taxon>Bacteria</taxon>
        <taxon>Bacillati</taxon>
        <taxon>Actinomycetota</taxon>
        <taxon>Actinomycetes</taxon>
        <taxon>Micromonosporales</taxon>
        <taxon>Micromonosporaceae</taxon>
        <taxon>Actinoplanes</taxon>
    </lineage>
</organism>
<sequence length="1050" mass="112738">MIQQTVTAVGGFAYGVINADLHVFSNGAPLYLLAGWAPSAPYPERWLLQMPSRMLNARREVVPFTGREAELAELRDWRDSPDRLAARWLHGPGGQGKTRLAARFANECEAAGWRVATALHGPDADPPAPGSHDLTLDGYAGLLLIVDYADRWLLSNLTWLLKNALLHRDGVPTRVLLIGRTLDAWPAVSAILDTHLAGTSHQRLPDLAAGPDRRDMFAAARDGFAALYQLDPARIAPISDLDGLTLAVHMAALVAVDAAAEGRIAPQGTDALTRYLLNREQLGWDRTVTTPRDPLARAVFVAALTGAMPGPDGVALLTRLDAAPDPSRVLADHAICYPPEHAGAVLEPLYPDRLAEDFLALTIPGHESDYPAKDWATAYAIALLAPESPHLARTVTFLGAAASRWPHVGRSFLYRHLTEHPDVAVAAGGTALAALTTPAHVDRALLEAVEPLLPATPHVDLDVAGAVITSHLTRHRLAEHAGTPAEAGIQLVHSLRMGNAGRRSEALAAAARSLEVQRQASSGRPEEILGVAVTLMMSGARLTESGRPDEGILQLEEAVQILLTHGESNMGAAGLLLLEAMNNLGCAYVRAGRYADAVDTLTDVIEALRSEMPPDAPAALSSALPDALANLAAALQSLGRAPQALEAATEAVDRLRPLAESEPDAYGPTLGRTLYNLASIQDDLGQTRQAHATAVEALELSRRHSDVNPDAHRPQFASELGNLTVYQAKLGGQSGSAEVLEAFRDLAATDPDAYRPELAITLHNRSRERYLDGDLQGAKEDLQEAIWIYFELTESHPGRYGPGLLAALSAMAVYIDAMGHPKEALGIAERGVDTGRHLAKATGPGPIDPTLAHVLENLSGMYEKAGRIREAMRAAEEAVAVHGQMYERNPGAESAYITALQRIGRLYRVRGRHQAAAAEFEQAVRQYRSGPAGMVTVIDALGRLYSATKRRAEAVATLQHVVRIARGTGDLELLAHTLQGYSVCLAQARRTKEAVEPAELAVALYRQLDLNADLVVALRSLGNIQLANRQWRLGVRTIGEASAVERRSRF</sequence>
<dbReference type="EMBL" id="JADQTO010000024">
    <property type="protein sequence ID" value="MBG0567077.1"/>
    <property type="molecule type" value="Genomic_DNA"/>
</dbReference>
<dbReference type="RefSeq" id="WP_196418847.1">
    <property type="nucleotide sequence ID" value="NZ_JADQTO010000024.1"/>
</dbReference>
<dbReference type="SUPFAM" id="SSF52540">
    <property type="entry name" value="P-loop containing nucleoside triphosphate hydrolases"/>
    <property type="match status" value="1"/>
</dbReference>
<evidence type="ECO:0000313" key="3">
    <source>
        <dbReference type="Proteomes" id="UP000598146"/>
    </source>
</evidence>
<dbReference type="Pfam" id="PF13374">
    <property type="entry name" value="TPR_10"/>
    <property type="match status" value="2"/>
</dbReference>
<evidence type="ECO:0000313" key="2">
    <source>
        <dbReference type="EMBL" id="MBG0567077.1"/>
    </source>
</evidence>
<dbReference type="InterPro" id="IPR026000">
    <property type="entry name" value="Apc5_dom"/>
</dbReference>